<comment type="caution">
    <text evidence="2">The sequence shown here is derived from an EMBL/GenBank/DDBJ whole genome shotgun (WGS) entry which is preliminary data.</text>
</comment>
<feature type="transmembrane region" description="Helical" evidence="1">
    <location>
        <begin position="224"/>
        <end position="243"/>
    </location>
</feature>
<name>A0AAW9DPB7_ACIAO</name>
<dbReference type="Proteomes" id="UP001279553">
    <property type="component" value="Unassembled WGS sequence"/>
</dbReference>
<protein>
    <recommendedName>
        <fullName evidence="4">NADH:quinone oxidoreductase/Mrp antiporter membrane subunit domain-containing protein</fullName>
    </recommendedName>
</protein>
<dbReference type="RefSeq" id="WP_319613121.1">
    <property type="nucleotide sequence ID" value="NZ_JAWXYB010000018.1"/>
</dbReference>
<dbReference type="EMBL" id="JAWXYB010000018">
    <property type="protein sequence ID" value="MDX5930157.1"/>
    <property type="molecule type" value="Genomic_DNA"/>
</dbReference>
<feature type="transmembrane region" description="Helical" evidence="1">
    <location>
        <begin position="59"/>
        <end position="76"/>
    </location>
</feature>
<evidence type="ECO:0000313" key="3">
    <source>
        <dbReference type="Proteomes" id="UP001279553"/>
    </source>
</evidence>
<sequence>MSLIAALPAAVFLPLFPLSALFVLLFCRVRDLSLRALAILLWPQIGLMLASFAAPSPALRIWALLTALLYAWRALSVQELDRWIAFIAVSAWSLLWVGWGARYDLAGMRLLGLEFSLSLLAPMLVNALLGRRVGVAYAGLNHGLPDVAPRLAGFLVVGVLAAVATPPFPSFFAVLGILHTAAPGMAVGICAVWLLWSWTALRLLEGFITRRWTLPRRIADLERATSMALALFFLVICVLALGLSNASLAAL</sequence>
<evidence type="ECO:0000313" key="2">
    <source>
        <dbReference type="EMBL" id="MDX5930157.1"/>
    </source>
</evidence>
<keyword evidence="1" id="KW-0472">Membrane</keyword>
<gene>
    <name evidence="2" type="ORF">SIL87_05170</name>
</gene>
<reference evidence="2 3" key="1">
    <citation type="submission" date="2023-11" db="EMBL/GenBank/DDBJ databases">
        <title>MicrobeMod: A computational toolkit for identifying prokaryotic methylation and restriction-modification with nanopore sequencing.</title>
        <authorList>
            <person name="Crits-Christoph A."/>
            <person name="Kang S.C."/>
            <person name="Lee H."/>
            <person name="Ostrov N."/>
        </authorList>
    </citation>
    <scope>NUCLEOTIDE SEQUENCE [LARGE SCALE GENOMIC DNA]</scope>
    <source>
        <strain evidence="2 3">DSMZ 700</strain>
    </source>
</reference>
<keyword evidence="1" id="KW-0812">Transmembrane</keyword>
<feature type="transmembrane region" description="Helical" evidence="1">
    <location>
        <begin position="107"/>
        <end position="130"/>
    </location>
</feature>
<accession>A0AAW9DPB7</accession>
<feature type="transmembrane region" description="Helical" evidence="1">
    <location>
        <begin position="34"/>
        <end position="53"/>
    </location>
</feature>
<feature type="transmembrane region" description="Helical" evidence="1">
    <location>
        <begin position="6"/>
        <end position="27"/>
    </location>
</feature>
<evidence type="ECO:0000256" key="1">
    <source>
        <dbReference type="SAM" id="Phobius"/>
    </source>
</evidence>
<feature type="transmembrane region" description="Helical" evidence="1">
    <location>
        <begin position="184"/>
        <end position="204"/>
    </location>
</feature>
<dbReference type="AlphaFoldDB" id="A0AAW9DPB7"/>
<feature type="transmembrane region" description="Helical" evidence="1">
    <location>
        <begin position="151"/>
        <end position="178"/>
    </location>
</feature>
<organism evidence="2 3">
    <name type="scientific">Acidiphilium acidophilum</name>
    <name type="common">Thiobacillus acidophilus</name>
    <dbReference type="NCBI Taxonomy" id="76588"/>
    <lineage>
        <taxon>Bacteria</taxon>
        <taxon>Pseudomonadati</taxon>
        <taxon>Pseudomonadota</taxon>
        <taxon>Alphaproteobacteria</taxon>
        <taxon>Acetobacterales</taxon>
        <taxon>Acidocellaceae</taxon>
        <taxon>Acidiphilium</taxon>
    </lineage>
</organism>
<proteinExistence type="predicted"/>
<evidence type="ECO:0008006" key="4">
    <source>
        <dbReference type="Google" id="ProtNLM"/>
    </source>
</evidence>
<feature type="transmembrane region" description="Helical" evidence="1">
    <location>
        <begin position="83"/>
        <end position="101"/>
    </location>
</feature>
<keyword evidence="3" id="KW-1185">Reference proteome</keyword>
<keyword evidence="1" id="KW-1133">Transmembrane helix</keyword>